<dbReference type="PANTHER" id="PTHR28055">
    <property type="entry name" value="ALTERED INHERITANCE OF MITOCHONDRIA PROTEIN 41, MITOCHONDRIAL"/>
    <property type="match status" value="1"/>
</dbReference>
<evidence type="ECO:0008006" key="2">
    <source>
        <dbReference type="Google" id="ProtNLM"/>
    </source>
</evidence>
<accession>A0A381SNI8</accession>
<proteinExistence type="predicted"/>
<dbReference type="Gene3D" id="1.10.1510.10">
    <property type="entry name" value="Uncharacterised protein YqeY/AIM41 PF09424, N-terminal domain"/>
    <property type="match status" value="1"/>
</dbReference>
<dbReference type="SUPFAM" id="SSF89095">
    <property type="entry name" value="GatB/YqeY motif"/>
    <property type="match status" value="1"/>
</dbReference>
<dbReference type="InterPro" id="IPR042184">
    <property type="entry name" value="YqeY/Aim41_N"/>
</dbReference>
<protein>
    <recommendedName>
        <fullName evidence="2">GatB/YqeY domain-containing protein</fullName>
    </recommendedName>
</protein>
<dbReference type="Pfam" id="PF09424">
    <property type="entry name" value="YqeY"/>
    <property type="match status" value="1"/>
</dbReference>
<dbReference type="AlphaFoldDB" id="A0A381SNI8"/>
<dbReference type="InterPro" id="IPR003789">
    <property type="entry name" value="Asn/Gln_tRNA_amidoTrase-B-like"/>
</dbReference>
<gene>
    <name evidence="1" type="ORF">METZ01_LOCUS58436</name>
</gene>
<evidence type="ECO:0000313" key="1">
    <source>
        <dbReference type="EMBL" id="SVA05582.1"/>
    </source>
</evidence>
<name>A0A381SNI8_9ZZZZ</name>
<organism evidence="1">
    <name type="scientific">marine metagenome</name>
    <dbReference type="NCBI Taxonomy" id="408172"/>
    <lineage>
        <taxon>unclassified sequences</taxon>
        <taxon>metagenomes</taxon>
        <taxon>ecological metagenomes</taxon>
    </lineage>
</organism>
<dbReference type="EMBL" id="UINC01003355">
    <property type="protein sequence ID" value="SVA05582.1"/>
    <property type="molecule type" value="Genomic_DNA"/>
</dbReference>
<sequence length="149" mass="16264">MDLLARVNEAMTAAMRSRDKTTLGSLRMLKTALVNRRIELGQELTDVDAQKVVATLAKQRQDSIAQFEQAGRTELVTQEKAELEALQPFLPPPVDEAAIERIIDTAITETGATSPRDMGRVMKQVMAQFAGQVVDGSTIGALVKQKLAQ</sequence>
<dbReference type="GO" id="GO:0016884">
    <property type="term" value="F:carbon-nitrogen ligase activity, with glutamine as amido-N-donor"/>
    <property type="evidence" value="ECO:0007669"/>
    <property type="project" value="InterPro"/>
</dbReference>
<dbReference type="Gene3D" id="1.10.10.410">
    <property type="match status" value="1"/>
</dbReference>
<dbReference type="PANTHER" id="PTHR28055:SF1">
    <property type="entry name" value="ALTERED INHERITANCE OF MITOCHONDRIA PROTEIN 41, MITOCHONDRIAL"/>
    <property type="match status" value="1"/>
</dbReference>
<dbReference type="InterPro" id="IPR019004">
    <property type="entry name" value="YqeY/Aim41"/>
</dbReference>
<reference evidence="1" key="1">
    <citation type="submission" date="2018-05" db="EMBL/GenBank/DDBJ databases">
        <authorList>
            <person name="Lanie J.A."/>
            <person name="Ng W.-L."/>
            <person name="Kazmierczak K.M."/>
            <person name="Andrzejewski T.M."/>
            <person name="Davidsen T.M."/>
            <person name="Wayne K.J."/>
            <person name="Tettelin H."/>
            <person name="Glass J.I."/>
            <person name="Rusch D."/>
            <person name="Podicherti R."/>
            <person name="Tsui H.-C.T."/>
            <person name="Winkler M.E."/>
        </authorList>
    </citation>
    <scope>NUCLEOTIDE SEQUENCE</scope>
</reference>
<dbReference type="InterPro" id="IPR023168">
    <property type="entry name" value="GatB_Yqey_C_2"/>
</dbReference>